<protein>
    <submittedName>
        <fullName evidence="3">Uncharacterized protein</fullName>
    </submittedName>
</protein>
<dbReference type="RefSeq" id="WP_154791745.1">
    <property type="nucleotide sequence ID" value="NZ_WMBB01000022.1"/>
</dbReference>
<proteinExistence type="predicted"/>
<gene>
    <name evidence="3" type="ORF">GLP40_31975</name>
</gene>
<comment type="caution">
    <text evidence="3">The sequence shown here is derived from an EMBL/GenBank/DDBJ whole genome shotgun (WGS) entry which is preliminary data.</text>
</comment>
<feature type="transmembrane region" description="Helical" evidence="2">
    <location>
        <begin position="93"/>
        <end position="115"/>
    </location>
</feature>
<feature type="region of interest" description="Disordered" evidence="1">
    <location>
        <begin position="120"/>
        <end position="145"/>
    </location>
</feature>
<evidence type="ECO:0000313" key="4">
    <source>
        <dbReference type="Proteomes" id="UP000432464"/>
    </source>
</evidence>
<evidence type="ECO:0000256" key="2">
    <source>
        <dbReference type="SAM" id="Phobius"/>
    </source>
</evidence>
<feature type="transmembrane region" description="Helical" evidence="2">
    <location>
        <begin position="28"/>
        <end position="48"/>
    </location>
</feature>
<feature type="transmembrane region" description="Helical" evidence="2">
    <location>
        <begin position="60"/>
        <end position="81"/>
    </location>
</feature>
<sequence length="145" mass="14541">MLVQYSSAVPETHTWVAIGGYGPGSGRFGAIVAAVVALISVAIAVLARTRFARRIDTARTAALVAQAVGLTGMVLAVWHMARSAAGFSTGNGRAGAIVAAAIALTGMVLAASALARAHDRSNPDAEAASTPGYGKGNRVSPQARG</sequence>
<dbReference type="Proteomes" id="UP000432464">
    <property type="component" value="Unassembled WGS sequence"/>
</dbReference>
<accession>A0A6I3L4R3</accession>
<keyword evidence="2" id="KW-0472">Membrane</keyword>
<dbReference type="EMBL" id="WMBB01000022">
    <property type="protein sequence ID" value="MTE17342.1"/>
    <property type="molecule type" value="Genomic_DNA"/>
</dbReference>
<name>A0A6I3L4R3_9NOCA</name>
<keyword evidence="4" id="KW-1185">Reference proteome</keyword>
<reference evidence="3 4" key="1">
    <citation type="submission" date="2019-11" db="EMBL/GenBank/DDBJ databases">
        <title>Nocardia sp. nov. CT2-14 isolated from soil.</title>
        <authorList>
            <person name="Kanchanasin P."/>
            <person name="Tanasupawat S."/>
            <person name="Yuki M."/>
            <person name="Kudo T."/>
        </authorList>
    </citation>
    <scope>NUCLEOTIDE SEQUENCE [LARGE SCALE GENOMIC DNA]</scope>
    <source>
        <strain evidence="3 4">CT2-14</strain>
    </source>
</reference>
<organism evidence="3 4">
    <name type="scientific">Nocardia aurantiaca</name>
    <dbReference type="NCBI Taxonomy" id="2675850"/>
    <lineage>
        <taxon>Bacteria</taxon>
        <taxon>Bacillati</taxon>
        <taxon>Actinomycetota</taxon>
        <taxon>Actinomycetes</taxon>
        <taxon>Mycobacteriales</taxon>
        <taxon>Nocardiaceae</taxon>
        <taxon>Nocardia</taxon>
    </lineage>
</organism>
<keyword evidence="2" id="KW-1133">Transmembrane helix</keyword>
<evidence type="ECO:0000313" key="3">
    <source>
        <dbReference type="EMBL" id="MTE17342.1"/>
    </source>
</evidence>
<keyword evidence="2" id="KW-0812">Transmembrane</keyword>
<dbReference type="AlphaFoldDB" id="A0A6I3L4R3"/>
<dbReference type="Pfam" id="PF19733">
    <property type="entry name" value="DUF6223"/>
    <property type="match status" value="1"/>
</dbReference>
<dbReference type="InterPro" id="IPR045770">
    <property type="entry name" value="DUF6223"/>
</dbReference>
<evidence type="ECO:0000256" key="1">
    <source>
        <dbReference type="SAM" id="MobiDB-lite"/>
    </source>
</evidence>